<dbReference type="PROSITE" id="PS50109">
    <property type="entry name" value="HIS_KIN"/>
    <property type="match status" value="2"/>
</dbReference>
<evidence type="ECO:0000256" key="3">
    <source>
        <dbReference type="ARBA" id="ARBA00009695"/>
    </source>
</evidence>
<dbReference type="Gene3D" id="3.40.50.2300">
    <property type="match status" value="1"/>
</dbReference>
<dbReference type="InterPro" id="IPR053926">
    <property type="entry name" value="RecX_HTH_1st"/>
</dbReference>
<dbReference type="Pfam" id="PF00072">
    <property type="entry name" value="Response_reg"/>
    <property type="match status" value="1"/>
</dbReference>
<evidence type="ECO:0000259" key="14">
    <source>
        <dbReference type="PROSITE" id="PS50110"/>
    </source>
</evidence>
<evidence type="ECO:0000256" key="11">
    <source>
        <dbReference type="SAM" id="Coils"/>
    </source>
</evidence>
<dbReference type="Gene3D" id="1.10.287.130">
    <property type="match status" value="2"/>
</dbReference>
<dbReference type="Pfam" id="PF02518">
    <property type="entry name" value="HATPase_c"/>
    <property type="match status" value="2"/>
</dbReference>
<evidence type="ECO:0000259" key="13">
    <source>
        <dbReference type="PROSITE" id="PS50109"/>
    </source>
</evidence>
<dbReference type="InterPro" id="IPR053924">
    <property type="entry name" value="RecX_HTH_2nd"/>
</dbReference>
<feature type="domain" description="Response regulatory" evidence="14">
    <location>
        <begin position="905"/>
        <end position="1020"/>
    </location>
</feature>
<dbReference type="InterPro" id="IPR036890">
    <property type="entry name" value="HATPase_C_sf"/>
</dbReference>
<dbReference type="SMART" id="SM00388">
    <property type="entry name" value="HisKA"/>
    <property type="match status" value="2"/>
</dbReference>
<dbReference type="InterPro" id="IPR000700">
    <property type="entry name" value="PAS-assoc_C"/>
</dbReference>
<evidence type="ECO:0000313" key="16">
    <source>
        <dbReference type="EMBL" id="MDC0680236.1"/>
    </source>
</evidence>
<dbReference type="InterPro" id="IPR036097">
    <property type="entry name" value="HisK_dim/P_sf"/>
</dbReference>
<feature type="modified residue" description="4-aspartylphosphate" evidence="10">
    <location>
        <position position="953"/>
    </location>
</feature>
<keyword evidence="17" id="KW-1185">Reference proteome</keyword>
<dbReference type="InterPro" id="IPR036388">
    <property type="entry name" value="WH-like_DNA-bd_sf"/>
</dbReference>
<dbReference type="InterPro" id="IPR005467">
    <property type="entry name" value="His_kinase_dom"/>
</dbReference>
<organism evidence="16 17">
    <name type="scientific">Sorangium atrum</name>
    <dbReference type="NCBI Taxonomy" id="2995308"/>
    <lineage>
        <taxon>Bacteria</taxon>
        <taxon>Pseudomonadati</taxon>
        <taxon>Myxococcota</taxon>
        <taxon>Polyangia</taxon>
        <taxon>Polyangiales</taxon>
        <taxon>Polyangiaceae</taxon>
        <taxon>Sorangium</taxon>
    </lineage>
</organism>
<dbReference type="CDD" id="cd17574">
    <property type="entry name" value="REC_OmpR"/>
    <property type="match status" value="1"/>
</dbReference>
<dbReference type="SMART" id="SM00091">
    <property type="entry name" value="PAS"/>
    <property type="match status" value="2"/>
</dbReference>
<evidence type="ECO:0000256" key="12">
    <source>
        <dbReference type="SAM" id="MobiDB-lite"/>
    </source>
</evidence>
<keyword evidence="8" id="KW-0804">Transcription</keyword>
<gene>
    <name evidence="9" type="primary">recX</name>
    <name evidence="16" type="ORF">POL72_21015</name>
</gene>
<dbReference type="Gene3D" id="3.30.450.20">
    <property type="entry name" value="PAS domain"/>
    <property type="match status" value="2"/>
</dbReference>
<dbReference type="CDD" id="cd00082">
    <property type="entry name" value="HisKA"/>
    <property type="match status" value="2"/>
</dbReference>
<evidence type="ECO:0000256" key="4">
    <source>
        <dbReference type="ARBA" id="ARBA00018111"/>
    </source>
</evidence>
<evidence type="ECO:0000313" key="17">
    <source>
        <dbReference type="Proteomes" id="UP001217485"/>
    </source>
</evidence>
<comment type="caution">
    <text evidence="16">The sequence shown here is derived from an EMBL/GenBank/DDBJ whole genome shotgun (WGS) entry which is preliminary data.</text>
</comment>
<dbReference type="HAMAP" id="MF_01114">
    <property type="entry name" value="RecX"/>
    <property type="match status" value="1"/>
</dbReference>
<keyword evidence="7" id="KW-0805">Transcription regulation</keyword>
<evidence type="ECO:0000256" key="9">
    <source>
        <dbReference type="HAMAP-Rule" id="MF_01114"/>
    </source>
</evidence>
<feature type="compositionally biased region" description="Gly residues" evidence="12">
    <location>
        <begin position="860"/>
        <end position="873"/>
    </location>
</feature>
<keyword evidence="6 10" id="KW-0597">Phosphoprotein</keyword>
<dbReference type="PANTHER" id="PTHR43547:SF2">
    <property type="entry name" value="HYBRID SIGNAL TRANSDUCTION HISTIDINE KINASE C"/>
    <property type="match status" value="1"/>
</dbReference>
<accession>A0ABT5C1E3</accession>
<keyword evidence="11" id="KW-0175">Coiled coil</keyword>
<dbReference type="SMART" id="SM00448">
    <property type="entry name" value="REC"/>
    <property type="match status" value="1"/>
</dbReference>
<feature type="domain" description="Histidine kinase" evidence="13">
    <location>
        <begin position="610"/>
        <end position="825"/>
    </location>
</feature>
<dbReference type="Pfam" id="PF02631">
    <property type="entry name" value="RecX_HTH2"/>
    <property type="match status" value="1"/>
</dbReference>
<feature type="region of interest" description="Disordered" evidence="12">
    <location>
        <begin position="35"/>
        <end position="60"/>
    </location>
</feature>
<evidence type="ECO:0000259" key="15">
    <source>
        <dbReference type="PROSITE" id="PS50113"/>
    </source>
</evidence>
<dbReference type="InterPro" id="IPR000014">
    <property type="entry name" value="PAS"/>
</dbReference>
<dbReference type="Gene3D" id="1.10.10.10">
    <property type="entry name" value="Winged helix-like DNA-binding domain superfamily/Winged helix DNA-binding domain"/>
    <property type="match status" value="2"/>
</dbReference>
<evidence type="ECO:0000256" key="1">
    <source>
        <dbReference type="ARBA" id="ARBA00000085"/>
    </source>
</evidence>
<name>A0ABT5C1E3_9BACT</name>
<dbReference type="PANTHER" id="PTHR43547">
    <property type="entry name" value="TWO-COMPONENT HISTIDINE KINASE"/>
    <property type="match status" value="1"/>
</dbReference>
<dbReference type="SUPFAM" id="SSF52172">
    <property type="entry name" value="CheY-like"/>
    <property type="match status" value="1"/>
</dbReference>
<dbReference type="Gene3D" id="3.30.565.10">
    <property type="entry name" value="Histidine kinase-like ATPase, C-terminal domain"/>
    <property type="match status" value="2"/>
</dbReference>
<dbReference type="PRINTS" id="PR00344">
    <property type="entry name" value="BCTRLSENSOR"/>
</dbReference>
<dbReference type="SUPFAM" id="SSF55874">
    <property type="entry name" value="ATPase domain of HSP90 chaperone/DNA topoisomerase II/histidine kinase"/>
    <property type="match status" value="2"/>
</dbReference>
<evidence type="ECO:0000256" key="2">
    <source>
        <dbReference type="ARBA" id="ARBA00004496"/>
    </source>
</evidence>
<reference evidence="16 17" key="1">
    <citation type="submission" date="2023-01" db="EMBL/GenBank/DDBJ databases">
        <title>Minimal conservation of predation-associated metabolite biosynthetic gene clusters underscores biosynthetic potential of Myxococcota including descriptions for ten novel species: Archangium lansinium sp. nov., Myxococcus landrumus sp. nov., Nannocystis bai.</title>
        <authorList>
            <person name="Ahearne A."/>
            <person name="Stevens C."/>
            <person name="Dowd S."/>
        </authorList>
    </citation>
    <scope>NUCLEOTIDE SEQUENCE [LARGE SCALE GENOMIC DNA]</scope>
    <source>
        <strain evidence="16 17">WIWO2</strain>
    </source>
</reference>
<dbReference type="NCBIfam" id="TIGR00229">
    <property type="entry name" value="sensory_box"/>
    <property type="match status" value="1"/>
</dbReference>
<feature type="compositionally biased region" description="Basic residues" evidence="12">
    <location>
        <begin position="208"/>
        <end position="218"/>
    </location>
</feature>
<dbReference type="InterPro" id="IPR003661">
    <property type="entry name" value="HisK_dim/P_dom"/>
</dbReference>
<evidence type="ECO:0000256" key="10">
    <source>
        <dbReference type="PROSITE-ProRule" id="PRU00169"/>
    </source>
</evidence>
<dbReference type="Pfam" id="PF21982">
    <property type="entry name" value="RecX_HTH1"/>
    <property type="match status" value="1"/>
</dbReference>
<dbReference type="SUPFAM" id="SSF47384">
    <property type="entry name" value="Homodimeric domain of signal transducing histidine kinase"/>
    <property type="match status" value="2"/>
</dbReference>
<dbReference type="Pfam" id="PF08448">
    <property type="entry name" value="PAS_4"/>
    <property type="match status" value="1"/>
</dbReference>
<dbReference type="InterPro" id="IPR011006">
    <property type="entry name" value="CheY-like_superfamily"/>
</dbReference>
<evidence type="ECO:0000256" key="5">
    <source>
        <dbReference type="ARBA" id="ARBA00022490"/>
    </source>
</evidence>
<dbReference type="Proteomes" id="UP001217485">
    <property type="component" value="Unassembled WGS sequence"/>
</dbReference>
<dbReference type="SUPFAM" id="SSF55785">
    <property type="entry name" value="PYP-like sensor domain (PAS domain)"/>
    <property type="match status" value="2"/>
</dbReference>
<dbReference type="CDD" id="cd16922">
    <property type="entry name" value="HATPase_EvgS-ArcB-TorS-like"/>
    <property type="match status" value="1"/>
</dbReference>
<dbReference type="Pfam" id="PF00512">
    <property type="entry name" value="HisKA"/>
    <property type="match status" value="2"/>
</dbReference>
<comment type="similarity">
    <text evidence="3 9">Belongs to the RecX family.</text>
</comment>
<feature type="domain" description="Histidine kinase" evidence="13">
    <location>
        <begin position="1185"/>
        <end position="1396"/>
    </location>
</feature>
<evidence type="ECO:0000256" key="8">
    <source>
        <dbReference type="ARBA" id="ARBA00023163"/>
    </source>
</evidence>
<dbReference type="PROSITE" id="PS50110">
    <property type="entry name" value="RESPONSE_REGULATORY"/>
    <property type="match status" value="1"/>
</dbReference>
<evidence type="ECO:0000256" key="6">
    <source>
        <dbReference type="ARBA" id="ARBA00022553"/>
    </source>
</evidence>
<dbReference type="InterPro" id="IPR003594">
    <property type="entry name" value="HATPase_dom"/>
</dbReference>
<feature type="domain" description="PAC" evidence="15">
    <location>
        <begin position="1105"/>
        <end position="1160"/>
    </location>
</feature>
<feature type="region of interest" description="Disordered" evidence="12">
    <location>
        <begin position="858"/>
        <end position="879"/>
    </location>
</feature>
<comment type="subcellular location">
    <subcellularLocation>
        <location evidence="2 9">Cytoplasm</location>
    </subcellularLocation>
</comment>
<dbReference type="InterPro" id="IPR004358">
    <property type="entry name" value="Sig_transdc_His_kin-like_C"/>
</dbReference>
<dbReference type="SUPFAM" id="SSF55781">
    <property type="entry name" value="GAF domain-like"/>
    <property type="match status" value="1"/>
</dbReference>
<comment type="function">
    <text evidence="9">Modulates RecA activity.</text>
</comment>
<proteinExistence type="inferred from homology"/>
<sequence length="1400" mass="152236">MPIITGIAPSPDKPGHVVILVDGVPFATVPEQAAAGLAPGQSSPGAAVEPPRKTAAGEQKTYERALRLLSFRARSAKELEKRLIEKGEPREHVTTAIERLTASGLLDDARFAEAKARSGIVGKPRSRRRIEQDLARKGVSRDVADAAIRQVMADEGTDESAVAERAARKKLRSLSGLLRRSSGRSSTLSSRARAIRPTWRAGRCARCSTRRRERRRRAGPSACGGSPGQPKPIVFLPFSRHPPHATRSLMSHELDGSPPDRADAGAVLAGGGEMGARMRAIDWSKTPLGPLSSWPQSLKTCVRIVLTSRQPMFVWWGDSLINLYNDAYKSIVGGKHPEALGQPASVVWREIWGQVGPRAASAMRRDEGTYDEALLLVMERNGYQEETYYTFSYSPVPNDQGGTGGILCANTDDTRRIIGERQLSLLRDLAARTSHGRSWEDVCARSASSLATNAKDLPFALLYVVDPDRRRVQLAGSTGFEQGHAAAPESLALTDESPWPLAAALREHEACRVVELPPHLRDLPTGAWKKPPTRAAVLAISPSGETGRAGVLIVGLNPFRLFDDDYRGFLHLVAGQISASIANAQAYEEEKRRAEALAELDRAKTTFFSNVSHEFRTPLTLMLGPLEDALASAERSLSGADLETAHRNAGRLLKLVNALLDFSRIEAGRIQASYAPTDLSALTADLASAFRSAMERAGLAFEVDCPPMPEPIYVDHDMWEKIVLNLLSNALKFTFEGTVSISLRAHGDRAELTVRDTGTGIPDRELSHLFKRFHRVQGARSRTHEGSGIGLALVHDLVRLHGGAIHVTSEVAVGTSFTVSLPRGTAHLPKDRVNAARTLPSTTTGAAPYVQEALRWLPGAEGGSPRGAEGGSPRGAERDHGVERLAPAARTSSDDAALAVGPAARVLLADDNADMREYVARVLRERWTVEAVADGAEALASARRDPPDLVLTDVMMPNLDGFGLLRALRDDERTRGVPVVMLSARAGEESRVEGLEAGADDYLPKPFSARELVARVATHLQLARLRTAAERERERLYDLFMQAPVPIAVFAGPEHRYEVANPPYCEMVGRQDLVGKSLREVFPELGEHEAIAMLDRALTAGQPQRMAELTIPVRRGGAVSEAVFNYVAQPIRDPSGAVTGVMVVAFEITDQVLARRRIEQLSQHREELIAALAKTNQELDQFAYVASHDLKAPLRGIANLSEWIEESLAGKLDGETQEHIHLLRGRVRRLEALIDGILHYSRAGRLRGDVVDVDTGHLLAEVVELLSPPQGARVDIAPGMPTIAAERVPMQQVFQNLISNALKHARRSDAHVEVTCEDTGAYLEFAVSDNGPGIAPEYHERIWDLFHTLESRDKVEGTGIGLSVVKKIVQSRGGSVSVSSRPGAGATFVVRWPKRVKDEA</sequence>
<dbReference type="SMART" id="SM00387">
    <property type="entry name" value="HATPase_c"/>
    <property type="match status" value="2"/>
</dbReference>
<dbReference type="InterPro" id="IPR013656">
    <property type="entry name" value="PAS_4"/>
</dbReference>
<feature type="coiled-coil region" evidence="11">
    <location>
        <begin position="577"/>
        <end position="604"/>
    </location>
</feature>
<dbReference type="InterPro" id="IPR003783">
    <property type="entry name" value="Regulatory_RecX"/>
</dbReference>
<dbReference type="PROSITE" id="PS50113">
    <property type="entry name" value="PAC"/>
    <property type="match status" value="1"/>
</dbReference>
<comment type="catalytic activity">
    <reaction evidence="1">
        <text>ATP + protein L-histidine = ADP + protein N-phospho-L-histidine.</text>
        <dbReference type="EC" id="2.7.13.3"/>
    </reaction>
</comment>
<dbReference type="EMBL" id="JAQNDK010000002">
    <property type="protein sequence ID" value="MDC0680236.1"/>
    <property type="molecule type" value="Genomic_DNA"/>
</dbReference>
<feature type="region of interest" description="Disordered" evidence="12">
    <location>
        <begin position="208"/>
        <end position="231"/>
    </location>
</feature>
<dbReference type="InterPro" id="IPR029016">
    <property type="entry name" value="GAF-like_dom_sf"/>
</dbReference>
<dbReference type="CDD" id="cd00130">
    <property type="entry name" value="PAS"/>
    <property type="match status" value="1"/>
</dbReference>
<keyword evidence="5 9" id="KW-0963">Cytoplasm</keyword>
<evidence type="ECO:0000256" key="7">
    <source>
        <dbReference type="ARBA" id="ARBA00023015"/>
    </source>
</evidence>
<protein>
    <recommendedName>
        <fullName evidence="4 9">Regulatory protein RecX</fullName>
    </recommendedName>
</protein>
<dbReference type="InterPro" id="IPR035965">
    <property type="entry name" value="PAS-like_dom_sf"/>
</dbReference>
<dbReference type="Gene3D" id="3.30.450.40">
    <property type="match status" value="1"/>
</dbReference>
<dbReference type="InterPro" id="IPR001789">
    <property type="entry name" value="Sig_transdc_resp-reg_receiver"/>
</dbReference>